<comment type="caution">
    <text evidence="10">The sequence shown here is derived from an EMBL/GenBank/DDBJ whole genome shotgun (WGS) entry which is preliminary data.</text>
</comment>
<keyword evidence="4" id="KW-0378">Hydrolase</keyword>
<dbReference type="PRINTS" id="PR00738">
    <property type="entry name" value="GLHYDRLASE20"/>
</dbReference>
<evidence type="ECO:0000256" key="6">
    <source>
        <dbReference type="SAM" id="SignalP"/>
    </source>
</evidence>
<dbReference type="InterPro" id="IPR004867">
    <property type="entry name" value="CHB_C_dom"/>
</dbReference>
<evidence type="ECO:0000259" key="9">
    <source>
        <dbReference type="Pfam" id="PF03174"/>
    </source>
</evidence>
<organism evidence="10 11">
    <name type="scientific">Sphingobacterium corticis</name>
    <dbReference type="NCBI Taxonomy" id="1812823"/>
    <lineage>
        <taxon>Bacteria</taxon>
        <taxon>Pseudomonadati</taxon>
        <taxon>Bacteroidota</taxon>
        <taxon>Sphingobacteriia</taxon>
        <taxon>Sphingobacteriales</taxon>
        <taxon>Sphingobacteriaceae</taxon>
        <taxon>Sphingobacterium</taxon>
    </lineage>
</organism>
<feature type="chain" id="PRO_5045498156" description="beta-N-acetylhexosaminidase" evidence="6">
    <location>
        <begin position="21"/>
        <end position="822"/>
    </location>
</feature>
<dbReference type="Pfam" id="PF03174">
    <property type="entry name" value="CHB_HEX_C"/>
    <property type="match status" value="1"/>
</dbReference>
<dbReference type="SUPFAM" id="SSF81296">
    <property type="entry name" value="E set domains"/>
    <property type="match status" value="1"/>
</dbReference>
<feature type="domain" description="Glycoside hydrolase family 20 catalytic" evidence="7">
    <location>
        <begin position="300"/>
        <end position="711"/>
    </location>
</feature>
<dbReference type="EC" id="3.2.1.52" evidence="3"/>
<evidence type="ECO:0000256" key="2">
    <source>
        <dbReference type="ARBA" id="ARBA00006285"/>
    </source>
</evidence>
<dbReference type="SUPFAM" id="SSF55545">
    <property type="entry name" value="beta-N-acetylhexosaminidase-like domain"/>
    <property type="match status" value="1"/>
</dbReference>
<dbReference type="RefSeq" id="WP_380868306.1">
    <property type="nucleotide sequence ID" value="NZ_JBHUMA010000004.1"/>
</dbReference>
<dbReference type="PANTHER" id="PTHR22600:SF57">
    <property type="entry name" value="BETA-N-ACETYLHEXOSAMINIDASE"/>
    <property type="match status" value="1"/>
</dbReference>
<protein>
    <recommendedName>
        <fullName evidence="3">beta-N-acetylhexosaminidase</fullName>
        <ecNumber evidence="3">3.2.1.52</ecNumber>
    </recommendedName>
</protein>
<dbReference type="Pfam" id="PF00728">
    <property type="entry name" value="Glyco_hydro_20"/>
    <property type="match status" value="1"/>
</dbReference>
<dbReference type="InterPro" id="IPR014756">
    <property type="entry name" value="Ig_E-set"/>
</dbReference>
<comment type="catalytic activity">
    <reaction evidence="1">
        <text>Hydrolysis of terminal non-reducing N-acetyl-D-hexosamine residues in N-acetyl-beta-D-hexosaminides.</text>
        <dbReference type="EC" id="3.2.1.52"/>
    </reaction>
</comment>
<dbReference type="SUPFAM" id="SSF51445">
    <property type="entry name" value="(Trans)glycosidases"/>
    <property type="match status" value="1"/>
</dbReference>
<keyword evidence="6" id="KW-0732">Signal</keyword>
<dbReference type="Gene3D" id="3.30.379.10">
    <property type="entry name" value="Chitobiase/beta-hexosaminidase domain 2-like"/>
    <property type="match status" value="1"/>
</dbReference>
<proteinExistence type="inferred from homology"/>
<reference evidence="11" key="1">
    <citation type="journal article" date="2019" name="Int. J. Syst. Evol. Microbiol.">
        <title>The Global Catalogue of Microorganisms (GCM) 10K type strain sequencing project: providing services to taxonomists for standard genome sequencing and annotation.</title>
        <authorList>
            <consortium name="The Broad Institute Genomics Platform"/>
            <consortium name="The Broad Institute Genome Sequencing Center for Infectious Disease"/>
            <person name="Wu L."/>
            <person name="Ma J."/>
        </authorList>
    </citation>
    <scope>NUCLEOTIDE SEQUENCE [LARGE SCALE GENOMIC DNA]</scope>
    <source>
        <strain evidence="11">KCTC 42248</strain>
    </source>
</reference>
<comment type="similarity">
    <text evidence="2">Belongs to the glycosyl hydrolase 20 family.</text>
</comment>
<feature type="domain" description="Chitobiase C-terminal" evidence="9">
    <location>
        <begin position="741"/>
        <end position="817"/>
    </location>
</feature>
<evidence type="ECO:0000256" key="3">
    <source>
        <dbReference type="ARBA" id="ARBA00012663"/>
    </source>
</evidence>
<dbReference type="PANTHER" id="PTHR22600">
    <property type="entry name" value="BETA-HEXOSAMINIDASE"/>
    <property type="match status" value="1"/>
</dbReference>
<gene>
    <name evidence="10" type="ORF">ACFSQ3_05625</name>
</gene>
<dbReference type="Gene3D" id="2.60.40.10">
    <property type="entry name" value="Immunoglobulins"/>
    <property type="match status" value="1"/>
</dbReference>
<evidence type="ECO:0000256" key="4">
    <source>
        <dbReference type="ARBA" id="ARBA00022801"/>
    </source>
</evidence>
<keyword evidence="11" id="KW-1185">Reference proteome</keyword>
<dbReference type="InterPro" id="IPR015883">
    <property type="entry name" value="Glyco_hydro_20_cat"/>
</dbReference>
<dbReference type="Gene3D" id="3.20.20.80">
    <property type="entry name" value="Glycosidases"/>
    <property type="match status" value="1"/>
</dbReference>
<evidence type="ECO:0000259" key="7">
    <source>
        <dbReference type="Pfam" id="PF00728"/>
    </source>
</evidence>
<dbReference type="InterPro" id="IPR015882">
    <property type="entry name" value="HEX_bac_N"/>
</dbReference>
<dbReference type="Proteomes" id="UP001597393">
    <property type="component" value="Unassembled WGS sequence"/>
</dbReference>
<dbReference type="InterPro" id="IPR029018">
    <property type="entry name" value="Hex-like_dom2"/>
</dbReference>
<dbReference type="InterPro" id="IPR017853">
    <property type="entry name" value="GH"/>
</dbReference>
<keyword evidence="5" id="KW-0326">Glycosidase</keyword>
<accession>A0ABW5NJM0</accession>
<evidence type="ECO:0000313" key="10">
    <source>
        <dbReference type="EMBL" id="MFD2598427.1"/>
    </source>
</evidence>
<dbReference type="EMBL" id="JBHUMA010000004">
    <property type="protein sequence ID" value="MFD2598427.1"/>
    <property type="molecule type" value="Genomic_DNA"/>
</dbReference>
<evidence type="ECO:0000313" key="11">
    <source>
        <dbReference type="Proteomes" id="UP001597393"/>
    </source>
</evidence>
<evidence type="ECO:0000259" key="8">
    <source>
        <dbReference type="Pfam" id="PF02838"/>
    </source>
</evidence>
<name>A0ABW5NJM0_9SPHI</name>
<dbReference type="InterPro" id="IPR025705">
    <property type="entry name" value="Beta_hexosaminidase_sua/sub"/>
</dbReference>
<dbReference type="InterPro" id="IPR013783">
    <property type="entry name" value="Ig-like_fold"/>
</dbReference>
<feature type="domain" description="Beta-hexosaminidase bacterial type N-terminal" evidence="8">
    <location>
        <begin position="172"/>
        <end position="297"/>
    </location>
</feature>
<dbReference type="Pfam" id="PF02838">
    <property type="entry name" value="Glyco_hydro_20b"/>
    <property type="match status" value="1"/>
</dbReference>
<dbReference type="Gene3D" id="2.60.40.290">
    <property type="match status" value="1"/>
</dbReference>
<feature type="signal peptide" evidence="6">
    <location>
        <begin position="1"/>
        <end position="20"/>
    </location>
</feature>
<sequence length="822" mass="92681">MKKISLAFCAYILAVGVGQAQEAVHLHWRFSNQDTTGKQFDLTVKNNGGKAIDFGEYDLWFNSNYHLKDQVHGKYKITDQNGNLYRVSFQEPVQLAGKDSLVITYVTDHPITHTSFAPNGFYLQSKQDANKVIALKNPSITVPQVSDAKNKEMLGKLFDKNALFNGSSDTQFILPTPQSITRNNGQFVVKNGFNYFIDPSLTKDLSNSFASLNKEFSSWKAKPVKDKKQAQLSIQKVSGLADDAYKLSVNEKGIRIEASHAQGAFYGLQSLISLIPGNLNAMQTASIAIPFVEVNDAPRYGYRGLMLDISRNFKDLSTLKRYVDVMARYKLNKLHLHFIDDEGWRLEIPSLPELTAIGANRTPQYTDGNSIQPSYGSGAGLTGKQYLTKTEFQELLRYAADRFVTVVPEVETPGHARAAVKAMETRYHRLIKEGNKKEAERFLMNDFADSSKYYSAQYWQDNVMNPAMPGTYHFIAHVLDEIKAMYQEAGLELKVISIGGDELPNGSWEGSPLVQALMKEKGMTSVHEVWPYYIARVHEILAEKQLTMAGWEEVGMVNRGKGMEVNEKFADKGFMLDVWNNTIGGGQEDLAYKLANAGHNTVFISASNFYFDMVWDNHFEEPGLTWASKTDLYHAYSLLPETYFANILYTDRGKPLGESYFKDKTRLSAEGVKHLVGLKGALWQETVLDEEAMDYMIFPRFFALAERAWAPQREWESEEKFDKKAFDKTYTAFINKVGNHELPKLKHFAGGFHYRLPAVGLKEENGKLHANAEYPGFPIQYKLNGSAKGFPKEGLNLKAGERVEVYTIDSDGRTGRVSNYAK</sequence>
<dbReference type="InterPro" id="IPR012291">
    <property type="entry name" value="CBM2_carb-bd_dom_sf"/>
</dbReference>
<evidence type="ECO:0000256" key="5">
    <source>
        <dbReference type="ARBA" id="ARBA00023295"/>
    </source>
</evidence>
<evidence type="ECO:0000256" key="1">
    <source>
        <dbReference type="ARBA" id="ARBA00001231"/>
    </source>
</evidence>